<proteinExistence type="predicted"/>
<dbReference type="PANTHER" id="PTHR31511">
    <property type="entry name" value="PROTEIN CBG23764"/>
    <property type="match status" value="1"/>
</dbReference>
<accession>A0A8J2HJI0</accession>
<comment type="caution">
    <text evidence="1">The sequence shown here is derived from an EMBL/GenBank/DDBJ whole genome shotgun (WGS) entry which is preliminary data.</text>
</comment>
<keyword evidence="2" id="KW-1185">Reference proteome</keyword>
<dbReference type="OrthoDB" id="2419425at2759"/>
<organism evidence="1 2">
    <name type="scientific">Cotesia congregata</name>
    <name type="common">Parasitoid wasp</name>
    <name type="synonym">Apanteles congregatus</name>
    <dbReference type="NCBI Taxonomy" id="51543"/>
    <lineage>
        <taxon>Eukaryota</taxon>
        <taxon>Metazoa</taxon>
        <taxon>Ecdysozoa</taxon>
        <taxon>Arthropoda</taxon>
        <taxon>Hexapoda</taxon>
        <taxon>Insecta</taxon>
        <taxon>Pterygota</taxon>
        <taxon>Neoptera</taxon>
        <taxon>Endopterygota</taxon>
        <taxon>Hymenoptera</taxon>
        <taxon>Apocrita</taxon>
        <taxon>Ichneumonoidea</taxon>
        <taxon>Braconidae</taxon>
        <taxon>Microgastrinae</taxon>
        <taxon>Cotesia</taxon>
    </lineage>
</organism>
<dbReference type="PANTHER" id="PTHR31511:SF12">
    <property type="entry name" value="RHO TERMINATION FACTOR N-TERMINAL DOMAIN-CONTAINING PROTEIN"/>
    <property type="match status" value="1"/>
</dbReference>
<evidence type="ECO:0000313" key="2">
    <source>
        <dbReference type="Proteomes" id="UP000786811"/>
    </source>
</evidence>
<gene>
    <name evidence="1" type="ORF">HICCMSTLAB_LOCUS6795</name>
</gene>
<protein>
    <submittedName>
        <fullName evidence="1">Uncharacterized protein</fullName>
    </submittedName>
</protein>
<dbReference type="EMBL" id="CAJNRD030001120">
    <property type="protein sequence ID" value="CAG5093405.1"/>
    <property type="molecule type" value="Genomic_DNA"/>
</dbReference>
<reference evidence="1" key="1">
    <citation type="submission" date="2021-04" db="EMBL/GenBank/DDBJ databases">
        <authorList>
            <person name="Chebbi M.A.C M."/>
        </authorList>
    </citation>
    <scope>NUCLEOTIDE SEQUENCE</scope>
</reference>
<dbReference type="AlphaFoldDB" id="A0A8J2HJI0"/>
<evidence type="ECO:0000313" key="1">
    <source>
        <dbReference type="EMBL" id="CAG5093405.1"/>
    </source>
</evidence>
<sequence>MLICWESSSLMNIVKVCEETIEYFNTILLDPGTTIQVRRSVQAHINQLNWFAGQFSRLGNQIVGGDLNQGDLENAFAGNIQTGCVINQRHKDPASFLQASRDIIINKVQSVLRDLAGLKVNVEVFCTFRKQEDVEERKSFITKSREILPATSLQDLFSQHVYDKLLQRIEDFEHEGSGWSLLGPNSLMVTMSRFAPTQVGNSTFVVLPRDIIKKNAVTNIQNNDEFCFLWCVNAALHPPVLVPGDPTSYRHFSIRLNYEGIQFPIKLNDVPKFEKMNDLSINVYGIDSEFTGHRVDCFKTNKVRMEFPSEKNKILKFKDFKSKDTVPFVVYADLECILEPPGDDEKPTHKHVPHSIAYYL</sequence>
<name>A0A8J2HJI0_COTCN</name>
<dbReference type="Proteomes" id="UP000786811">
    <property type="component" value="Unassembled WGS sequence"/>
</dbReference>